<evidence type="ECO:0000313" key="3">
    <source>
        <dbReference type="Proteomes" id="UP001158576"/>
    </source>
</evidence>
<dbReference type="InterPro" id="IPR036383">
    <property type="entry name" value="TSP1_rpt_sf"/>
</dbReference>
<gene>
    <name evidence="2" type="ORF">OKIOD_LOCUS5207</name>
</gene>
<protein>
    <submittedName>
        <fullName evidence="2">Oidioi.mRNA.OKI2018_I69.XSR.g13649.t2.cds</fullName>
    </submittedName>
</protein>
<dbReference type="PROSITE" id="PS51034">
    <property type="entry name" value="ZP_2"/>
    <property type="match status" value="1"/>
</dbReference>
<name>A0ABN7S7H5_OIKDI</name>
<organism evidence="2 3">
    <name type="scientific">Oikopleura dioica</name>
    <name type="common">Tunicate</name>
    <dbReference type="NCBI Taxonomy" id="34765"/>
    <lineage>
        <taxon>Eukaryota</taxon>
        <taxon>Metazoa</taxon>
        <taxon>Chordata</taxon>
        <taxon>Tunicata</taxon>
        <taxon>Appendicularia</taxon>
        <taxon>Copelata</taxon>
        <taxon>Oikopleuridae</taxon>
        <taxon>Oikopleura</taxon>
    </lineage>
</organism>
<dbReference type="InterPro" id="IPR001507">
    <property type="entry name" value="ZP_dom"/>
</dbReference>
<keyword evidence="3" id="KW-1185">Reference proteome</keyword>
<accession>A0ABN7S7H5</accession>
<dbReference type="SUPFAM" id="SSF82895">
    <property type="entry name" value="TSP-1 type 1 repeat"/>
    <property type="match status" value="1"/>
</dbReference>
<evidence type="ECO:0000313" key="2">
    <source>
        <dbReference type="EMBL" id="CAG5094539.1"/>
    </source>
</evidence>
<dbReference type="PROSITE" id="PS50092">
    <property type="entry name" value="TSP1"/>
    <property type="match status" value="1"/>
</dbReference>
<dbReference type="SMART" id="SM00241">
    <property type="entry name" value="ZP"/>
    <property type="match status" value="1"/>
</dbReference>
<dbReference type="InterPro" id="IPR000884">
    <property type="entry name" value="TSP1_rpt"/>
</dbReference>
<sequence length="1940" mass="216794">MVDDDLDIQQTKGVFLEGSWLHFAQPGKSDTLFTLSKTRVKRGIMERLAGLILCLPLVVYASSALEGGRAASTCDCSDLSKPAEFRFDGSAPPNFASDIKYADSSCNDALVSIAVDNGDLVASVNLQEGINCGGYIEETLVAGSGGSFETLYEFPPVAFEYTTDAQATGKAYIELSCVCPVEVIPDSVKYCKAGGVSNPDASSFDFAAYPGCSDSPSEIYIPFLNNDGAVHCPAIVLVDDFNNQYVVSYTDKDGNLVEFNCPRVGQWSNWSEWSSCVGICGDGVRQRSRACNGGDVGTGECTLINNEEAVSEKSTTISEVCDTTIECGQCPGSTTHQGDRCVCDANGFLPSEKKWFLIDAAYSASFPASNYHLFGTKSNKVLVYLKSELGAAASPNKINFAVLSKDRQTPKDLFPSNIAPKKYFWTPDGTKLVLVLDEGLVILDALAYPFNPKEGVAGEISSMSFDENFIKVTAVFTNGAEVESEALGEVDWCSAPVVTVSGADNSVVSLSSNCDDLLEFCKLDTVCPASVDNEMCLCNHDKNPTCKLSDDLFYLTNDYDSCSRCTDTSCQRKLYGCFDVEDLDVPAIEFTYESCNNDKLYCQTTCTDEQVYTEWIEDDNEKVENCEQKCGEQYYTRRRSLRPNAENLQCSIPSEIKLEERILCNTRCCGHHSEVTSISAPFKSGDKCYKTESIVESCPGELPVTRTSDIVVPCSDPGLQLCSESHVKSCIDSNTHEVKHIDGCQGILFEKRLECDSSCTYGRQTYFYTCGGEEIVGARYTTDEVGVCDPDKHGCILIGNISEDDDSCVDNGVRSCVPITDSLCTNAIFDPDAGSFYGIAVTKHCVITLGDHGIPCASYEETDTCLLPKCSNDNFPCCENSECATGNGYGCFTETQRCYDSNGALFNTKETNCCEEMDFCSTEQLLDCPPCDPEYPACAMAQSTMCILANQDPCQIHRETCTCDNFDCTLTGFDLDTIKMENLERTGLILPQETYGDKLVVYVGHEGTAQKCTRIFDRAASEVQVHYKYNDMVESCGATLIDNTFRAEIYIDSQKCSLPPPKDLDASPLSMIPRLNPIKFTDVIPGATEVSFQLARDPLFKNIITDEDTTSNMLYIEAMVYARVNSPTAVTIESCEVTDLRKPERKRYIIKNRCILPDMKEIFGMKFTKVASNGNTELEWKNFFFRDNLEDRQQLQYKCFVTHCRGTPCQPSETDCEAIQRGNNDRRRRAAPLEIPDGVDRDASAIEFWVEAFRYMETLNRAKLTIEKTYHTEKVILVLDWVNNILFTLTFATLIAFVLLFYKRNVDEETKTIRIFEKPFTTGRVGDRGTRTRTDPRNCQFKSRKSTPTEETFENVIHGTGYVTIALFLDASQCDESCDQARKAWKGMMLKFREDEEVNIIWIDCSSSKLCDDLEEIKIIRDQDDFHSKIAAMSFWDGAKNPKASENPTVFEGSFEKTVILADGWMATATTNPSDEPEIVEYGGVIYGIANDVFISGSALRNGASQFFVDTAEQCAVLCSERVPECGAWTLKKQQPLAGYCYLKQTLDIGQRDYVRRSSNLYDSGFATIANLTHCRGNDFNRDSIFDVEKDLQGCWELADDFIDDESKLHYCQPARESGCYALTCTETEIEGAIAVKAFNDRQLLEEFRAGRGHKQKPYFNRKADFEGYSDCVKGLKWDAKTEMVKFKYPIGTCNMIAVQNMEEDEDFIEFNLVFSFNTKFDAAEGDKYYIPEDKINIYTSDAFSGQVSMRCNYKIESEGIKTISTKNGFKLTSKNFDSFLIDSSNWDKTARLSFTDRYFGQEVDPKDYFVGQRVYFKVDWMDFHQDFTVLFYVDKCTIKDSRSGHSYPIISDGCGSILTETRFHKQHPGDKIVTRKMARFSYRSFSFDQSVDIYGQTLDCELAFCLKEAFEAEECGPKNCPKETESLERVLALKTQVFE</sequence>
<feature type="domain" description="ZP" evidence="1">
    <location>
        <begin position="1624"/>
        <end position="1923"/>
    </location>
</feature>
<proteinExistence type="predicted"/>
<reference evidence="2 3" key="1">
    <citation type="submission" date="2021-04" db="EMBL/GenBank/DDBJ databases">
        <authorList>
            <person name="Bliznina A."/>
        </authorList>
    </citation>
    <scope>NUCLEOTIDE SEQUENCE [LARGE SCALE GENOMIC DNA]</scope>
</reference>
<dbReference type="SMART" id="SM00209">
    <property type="entry name" value="TSP1"/>
    <property type="match status" value="1"/>
</dbReference>
<dbReference type="Pfam" id="PF00090">
    <property type="entry name" value="TSP_1"/>
    <property type="match status" value="1"/>
</dbReference>
<dbReference type="EMBL" id="OU015569">
    <property type="protein sequence ID" value="CAG5094539.1"/>
    <property type="molecule type" value="Genomic_DNA"/>
</dbReference>
<dbReference type="Gene3D" id="2.20.100.10">
    <property type="entry name" value="Thrombospondin type-1 (TSP1) repeat"/>
    <property type="match status" value="1"/>
</dbReference>
<evidence type="ECO:0000259" key="1">
    <source>
        <dbReference type="PROSITE" id="PS51034"/>
    </source>
</evidence>
<dbReference type="Proteomes" id="UP001158576">
    <property type="component" value="Chromosome XSR"/>
</dbReference>